<organism evidence="3 4">
    <name type="scientific">Streptomyces monticola</name>
    <dbReference type="NCBI Taxonomy" id="2666263"/>
    <lineage>
        <taxon>Bacteria</taxon>
        <taxon>Bacillati</taxon>
        <taxon>Actinomycetota</taxon>
        <taxon>Actinomycetes</taxon>
        <taxon>Kitasatosporales</taxon>
        <taxon>Streptomycetaceae</taxon>
        <taxon>Streptomyces</taxon>
    </lineage>
</organism>
<feature type="chain" id="PRO_5046714589" evidence="2">
    <location>
        <begin position="38"/>
        <end position="308"/>
    </location>
</feature>
<feature type="region of interest" description="Disordered" evidence="1">
    <location>
        <begin position="60"/>
        <end position="88"/>
    </location>
</feature>
<name>A0ABW2JU79_9ACTN</name>
<accession>A0ABW2JU79</accession>
<dbReference type="InterPro" id="IPR006311">
    <property type="entry name" value="TAT_signal"/>
</dbReference>
<dbReference type="EMBL" id="JBHTCF010000018">
    <property type="protein sequence ID" value="MFC7308963.1"/>
    <property type="molecule type" value="Genomic_DNA"/>
</dbReference>
<evidence type="ECO:0000313" key="3">
    <source>
        <dbReference type="EMBL" id="MFC7308963.1"/>
    </source>
</evidence>
<reference evidence="4" key="1">
    <citation type="journal article" date="2019" name="Int. J. Syst. Evol. Microbiol.">
        <title>The Global Catalogue of Microorganisms (GCM) 10K type strain sequencing project: providing services to taxonomists for standard genome sequencing and annotation.</title>
        <authorList>
            <consortium name="The Broad Institute Genomics Platform"/>
            <consortium name="The Broad Institute Genome Sequencing Center for Infectious Disease"/>
            <person name="Wu L."/>
            <person name="Ma J."/>
        </authorList>
    </citation>
    <scope>NUCLEOTIDE SEQUENCE [LARGE SCALE GENOMIC DNA]</scope>
    <source>
        <strain evidence="4">SYNS20</strain>
    </source>
</reference>
<comment type="caution">
    <text evidence="3">The sequence shown here is derived from an EMBL/GenBank/DDBJ whole genome shotgun (WGS) entry which is preliminary data.</text>
</comment>
<gene>
    <name evidence="3" type="ORF">ACFQVC_32745</name>
</gene>
<evidence type="ECO:0000256" key="2">
    <source>
        <dbReference type="SAM" id="SignalP"/>
    </source>
</evidence>
<evidence type="ECO:0000313" key="4">
    <source>
        <dbReference type="Proteomes" id="UP001596523"/>
    </source>
</evidence>
<sequence length="308" mass="31648">MENPRRETSAKGLLTQALAAAAVSALVSLAAPATAFAMPGNGGGPCEDASDIWVSICAEEQTSKPGSSGKTQTGGMGKKAKPRLPGPCRVIRMDPQPPKGSALWEGHDPGGGAVYTRICPAAAAGAIVGNLLPYETFWAANAPSEAIDPRVLVQEAIDKMKLVGPDIQTTPKAGRTGAVGLPTWLWTPRSATTTGPNSATATAGGVSVTATARVTKIVWKTGDGTTVTCTGPGTPYKASYGKRESPNCGHVYTRTSASEPGNKYQVTATSTWAVDWQVTGDGESGELTEIRQSQAQVAIGELQAVGGR</sequence>
<keyword evidence="4" id="KW-1185">Reference proteome</keyword>
<feature type="signal peptide" evidence="2">
    <location>
        <begin position="1"/>
        <end position="37"/>
    </location>
</feature>
<dbReference type="PROSITE" id="PS51318">
    <property type="entry name" value="TAT"/>
    <property type="match status" value="1"/>
</dbReference>
<evidence type="ECO:0000256" key="1">
    <source>
        <dbReference type="SAM" id="MobiDB-lite"/>
    </source>
</evidence>
<keyword evidence="2" id="KW-0732">Signal</keyword>
<proteinExistence type="predicted"/>
<protein>
    <submittedName>
        <fullName evidence="3">ATP/GTP-binding protein</fullName>
    </submittedName>
</protein>
<dbReference type="Proteomes" id="UP001596523">
    <property type="component" value="Unassembled WGS sequence"/>
</dbReference>
<dbReference type="RefSeq" id="WP_381837437.1">
    <property type="nucleotide sequence ID" value="NZ_JBHTCF010000018.1"/>
</dbReference>